<evidence type="ECO:0000313" key="5">
    <source>
        <dbReference type="EMBL" id="KTC87666.1"/>
    </source>
</evidence>
<accession>A0A0W0SWC3</accession>
<name>A0A0W0SWC3_9GAMM</name>
<dbReference type="AlphaFoldDB" id="A0A0W0SWC3"/>
<dbReference type="PROSITE" id="PS50043">
    <property type="entry name" value="HTH_LUXR_2"/>
    <property type="match status" value="1"/>
</dbReference>
<keyword evidence="1" id="KW-0805">Transcription regulation</keyword>
<dbReference type="GO" id="GO:0003677">
    <property type="term" value="F:DNA binding"/>
    <property type="evidence" value="ECO:0007669"/>
    <property type="project" value="UniProtKB-KW"/>
</dbReference>
<dbReference type="InterPro" id="IPR000792">
    <property type="entry name" value="Tscrpt_reg_LuxR_C"/>
</dbReference>
<sequence>MNLVIQERIATLVKPLANYGITGFKMRLLFSDRSTFELASPVKEGVCTDSPLTVIAIERLHNECSFVFEGLRVDSTSAFFHWREKDGDKFELFCIQFVDSMMDVIIDNNPDYRFSFILSNKRLRDAVIRQEYLDTITFSQREQLCLLLAAQGKKTKVIAKELNISPHTVEQYLKRIRTSLNCDNLIQAMFESIQRGIIGKINPVSINQQPY</sequence>
<feature type="domain" description="HTH luxR-type" evidence="4">
    <location>
        <begin position="131"/>
        <end position="196"/>
    </location>
</feature>
<evidence type="ECO:0000256" key="2">
    <source>
        <dbReference type="ARBA" id="ARBA00023125"/>
    </source>
</evidence>
<dbReference type="InterPro" id="IPR016032">
    <property type="entry name" value="Sig_transdc_resp-reg_C-effctor"/>
</dbReference>
<proteinExistence type="predicted"/>
<gene>
    <name evidence="5" type="ORF">Ldro_1285</name>
</gene>
<dbReference type="InterPro" id="IPR036388">
    <property type="entry name" value="WH-like_DNA-bd_sf"/>
</dbReference>
<dbReference type="SMART" id="SM00421">
    <property type="entry name" value="HTH_LUXR"/>
    <property type="match status" value="1"/>
</dbReference>
<dbReference type="PATRIC" id="fig|1212489.4.peg.1354"/>
<dbReference type="CDD" id="cd06170">
    <property type="entry name" value="LuxR_C_like"/>
    <property type="match status" value="1"/>
</dbReference>
<keyword evidence="6" id="KW-1185">Reference proteome</keyword>
<dbReference type="Proteomes" id="UP000054736">
    <property type="component" value="Unassembled WGS sequence"/>
</dbReference>
<evidence type="ECO:0000256" key="1">
    <source>
        <dbReference type="ARBA" id="ARBA00023015"/>
    </source>
</evidence>
<keyword evidence="3" id="KW-0804">Transcription</keyword>
<dbReference type="PANTHER" id="PTHR44688:SF16">
    <property type="entry name" value="DNA-BINDING TRANSCRIPTIONAL ACTIVATOR DEVR_DOSR"/>
    <property type="match status" value="1"/>
</dbReference>
<dbReference type="SUPFAM" id="SSF46894">
    <property type="entry name" value="C-terminal effector domain of the bipartite response regulators"/>
    <property type="match status" value="1"/>
</dbReference>
<dbReference type="Gene3D" id="1.10.10.10">
    <property type="entry name" value="Winged helix-like DNA-binding domain superfamily/Winged helix DNA-binding domain"/>
    <property type="match status" value="1"/>
</dbReference>
<evidence type="ECO:0000313" key="6">
    <source>
        <dbReference type="Proteomes" id="UP000054736"/>
    </source>
</evidence>
<dbReference type="EMBL" id="LNXY01000020">
    <property type="protein sequence ID" value="KTC87666.1"/>
    <property type="molecule type" value="Genomic_DNA"/>
</dbReference>
<keyword evidence="2" id="KW-0238">DNA-binding</keyword>
<reference evidence="5 6" key="1">
    <citation type="submission" date="2015-11" db="EMBL/GenBank/DDBJ databases">
        <title>Genomic analysis of 38 Legionella species identifies large and diverse effector repertoires.</title>
        <authorList>
            <person name="Burstein D."/>
            <person name="Amaro F."/>
            <person name="Zusman T."/>
            <person name="Lifshitz Z."/>
            <person name="Cohen O."/>
            <person name="Gilbert J.A."/>
            <person name="Pupko T."/>
            <person name="Shuman H.A."/>
            <person name="Segal G."/>
        </authorList>
    </citation>
    <scope>NUCLEOTIDE SEQUENCE [LARGE SCALE GENOMIC DNA]</scope>
    <source>
        <strain evidence="5 6">ATCC 700990</strain>
    </source>
</reference>
<dbReference type="Pfam" id="PF00196">
    <property type="entry name" value="GerE"/>
    <property type="match status" value="1"/>
</dbReference>
<evidence type="ECO:0000259" key="4">
    <source>
        <dbReference type="PROSITE" id="PS50043"/>
    </source>
</evidence>
<evidence type="ECO:0000256" key="3">
    <source>
        <dbReference type="ARBA" id="ARBA00023163"/>
    </source>
</evidence>
<dbReference type="STRING" id="1212489.Ldro_1285"/>
<dbReference type="OrthoDB" id="5643270at2"/>
<dbReference type="RefSeq" id="WP_058495587.1">
    <property type="nucleotide sequence ID" value="NZ_CAAAIU010000018.1"/>
</dbReference>
<dbReference type="PRINTS" id="PR00038">
    <property type="entry name" value="HTHLUXR"/>
</dbReference>
<comment type="caution">
    <text evidence="5">The sequence shown here is derived from an EMBL/GenBank/DDBJ whole genome shotgun (WGS) entry which is preliminary data.</text>
</comment>
<dbReference type="PANTHER" id="PTHR44688">
    <property type="entry name" value="DNA-BINDING TRANSCRIPTIONAL ACTIVATOR DEVR_DOSR"/>
    <property type="match status" value="1"/>
</dbReference>
<organism evidence="5 6">
    <name type="scientific">Legionella drozanskii LLAP-1</name>
    <dbReference type="NCBI Taxonomy" id="1212489"/>
    <lineage>
        <taxon>Bacteria</taxon>
        <taxon>Pseudomonadati</taxon>
        <taxon>Pseudomonadota</taxon>
        <taxon>Gammaproteobacteria</taxon>
        <taxon>Legionellales</taxon>
        <taxon>Legionellaceae</taxon>
        <taxon>Legionella</taxon>
    </lineage>
</organism>
<protein>
    <submittedName>
        <fullName evidence="5">Lipolytic enzyme / transcription regulator protein</fullName>
    </submittedName>
</protein>
<dbReference type="GO" id="GO:0006355">
    <property type="term" value="P:regulation of DNA-templated transcription"/>
    <property type="evidence" value="ECO:0007669"/>
    <property type="project" value="InterPro"/>
</dbReference>